<evidence type="ECO:0000256" key="2">
    <source>
        <dbReference type="SAM" id="MobiDB-lite"/>
    </source>
</evidence>
<dbReference type="VEuPathDB" id="CryptoDB:cubi_00895"/>
<sequence length="971" mass="110579">MFKFNNNNINSQNVLKNIFNMRYSFNSGQLNSYGGIGNTDQGISRNDKGGVVSYNGIGFVNQQNYLEQLIKYQKAQLQQQQQQLLLTQQQYEYNLQLQYQYQLQQQLNQSHLNVHQNPHIHNHQVNLTGVAGTVDSQVNEKVENMYSGVYYSNNQEEFQSLEPYEIIIIPKCDNTVTVRDVSHVDLSKNRNSRSREMEIEVEIKKGDKDIELENIRDEILSEKKISMNSDKNQEIEVNVYETKIYKGDLCSKNDVTQILDDLSSDSLNNRNIEVDLNECYEIQDEQILGSESEPEERCSYDNQGEIEIEEDSILVIKYKNDHVGTDILDLMERNIDNCVIDGNSYYYENFVRSFSSGNHSSYEDQAGQNLIGFGVNHCYLVNHDSLLQACHNSELVEILEDGEEENDEEQQQQRNKDEDQRKEIEEEKQVEETQKKVEGGTDANSEAESSSNSKKSLEELNEKIQRFNLLLEKINKMEQMNISFKEAFLSEKWNASSNMASGFKDLDDNENKLDENQSEDDKSISEYSVLDTVKDIYDSNSHIIYKDVRNSKCESSSERLDDVENELEQGEEQVQRYIQAINDYFANEGLLGVCESRLNTHRWERNYENAMSSLNNQFKDSSYNSDAISKSDSSSVADSEVDSEANIDIDEIKDDEVIAGIENKISGEEQENSLVPFGEPGKVFTNKLVHNKHNPEEKCSNQDLSQINVEDTKALVKSPTENPQSTANASQEAHLFTVNPGHTETEMAAPNLTSGTVLISSNSTKCHQRVKIPMINIPSSDDIPKKISKPDILKKSQNDFNKKGKTFLHANSTQKNVSLAGNHSNKEAKKDNEILTRLSQCRVINSKTIKLVTNSNKNLNDSDNINTNGNEQNTTNLRPRMNTCSVAFPSSNYSPYIYNNFNQHTNKLTCEKITRGPVYNNSFGGKCVNSQNKPQVPVLARKEPNLGFRSLISNGIKVNVTELMKPRVIRK</sequence>
<feature type="region of interest" description="Disordered" evidence="2">
    <location>
        <begin position="402"/>
        <end position="457"/>
    </location>
</feature>
<keyword evidence="4" id="KW-1185">Reference proteome</keyword>
<gene>
    <name evidence="3" type="ORF">cubi_00895</name>
</gene>
<dbReference type="AlphaFoldDB" id="A0A1J4M956"/>
<feature type="compositionally biased region" description="Basic and acidic residues" evidence="2">
    <location>
        <begin position="504"/>
        <end position="523"/>
    </location>
</feature>
<keyword evidence="1" id="KW-0175">Coiled coil</keyword>
<protein>
    <submittedName>
        <fullName evidence="3">Uncharacterized protein</fullName>
    </submittedName>
</protein>
<dbReference type="OrthoDB" id="342667at2759"/>
<feature type="compositionally biased region" description="Low complexity" evidence="2">
    <location>
        <begin position="443"/>
        <end position="454"/>
    </location>
</feature>
<comment type="caution">
    <text evidence="3">The sequence shown here is derived from an EMBL/GenBank/DDBJ whole genome shotgun (WGS) entry which is preliminary data.</text>
</comment>
<proteinExistence type="predicted"/>
<organism evidence="3 4">
    <name type="scientific">Cryptosporidium ubiquitum</name>
    <dbReference type="NCBI Taxonomy" id="857276"/>
    <lineage>
        <taxon>Eukaryota</taxon>
        <taxon>Sar</taxon>
        <taxon>Alveolata</taxon>
        <taxon>Apicomplexa</taxon>
        <taxon>Conoidasida</taxon>
        <taxon>Coccidia</taxon>
        <taxon>Eucoccidiorida</taxon>
        <taxon>Eimeriorina</taxon>
        <taxon>Cryptosporidiidae</taxon>
        <taxon>Cryptosporidium</taxon>
    </lineage>
</organism>
<reference evidence="3 4" key="1">
    <citation type="submission" date="2016-10" db="EMBL/GenBank/DDBJ databases">
        <title>Reductive evolution of mitochondrial metabolism and differential evolution of invasion-related proteins in Cryptosporidium.</title>
        <authorList>
            <person name="Liu S."/>
            <person name="Roellig D.M."/>
            <person name="Guo Y."/>
            <person name="Li N."/>
            <person name="Frace M.A."/>
            <person name="Tang K."/>
            <person name="Zhang L."/>
            <person name="Feng Y."/>
            <person name="Xiao L."/>
        </authorList>
    </citation>
    <scope>NUCLEOTIDE SEQUENCE [LARGE SCALE GENOMIC DNA]</scope>
    <source>
        <strain evidence="3">39726</strain>
    </source>
</reference>
<dbReference type="GeneID" id="39977686"/>
<dbReference type="Proteomes" id="UP000186176">
    <property type="component" value="Unassembled WGS sequence"/>
</dbReference>
<feature type="region of interest" description="Disordered" evidence="2">
    <location>
        <begin position="500"/>
        <end position="523"/>
    </location>
</feature>
<evidence type="ECO:0000313" key="3">
    <source>
        <dbReference type="EMBL" id="OII70750.1"/>
    </source>
</evidence>
<dbReference type="EMBL" id="LRBP01000039">
    <property type="protein sequence ID" value="OII70750.1"/>
    <property type="molecule type" value="Genomic_DNA"/>
</dbReference>
<accession>A0A1J4M956</accession>
<evidence type="ECO:0000313" key="4">
    <source>
        <dbReference type="Proteomes" id="UP000186176"/>
    </source>
</evidence>
<dbReference type="RefSeq" id="XP_028872858.1">
    <property type="nucleotide sequence ID" value="XM_029017907.1"/>
</dbReference>
<evidence type="ECO:0000256" key="1">
    <source>
        <dbReference type="SAM" id="Coils"/>
    </source>
</evidence>
<feature type="compositionally biased region" description="Basic and acidic residues" evidence="2">
    <location>
        <begin position="414"/>
        <end position="439"/>
    </location>
</feature>
<name>A0A1J4M956_9CRYT</name>
<feature type="coiled-coil region" evidence="1">
    <location>
        <begin position="553"/>
        <end position="580"/>
    </location>
</feature>